<reference evidence="2 3" key="1">
    <citation type="submission" date="2024-01" db="EMBL/GenBank/DDBJ databases">
        <title>The genomes of 5 underutilized Papilionoideae crops provide insights into root nodulation and disease resistance.</title>
        <authorList>
            <person name="Yuan L."/>
        </authorList>
    </citation>
    <scope>NUCLEOTIDE SEQUENCE [LARGE SCALE GENOMIC DNA]</scope>
    <source>
        <strain evidence="2">LY-2023</strain>
        <tissue evidence="2">Leaf</tissue>
    </source>
</reference>
<name>A0AAN9PJG2_CLITE</name>
<evidence type="ECO:0000313" key="2">
    <source>
        <dbReference type="EMBL" id="KAK7300501.1"/>
    </source>
</evidence>
<dbReference type="InterPro" id="IPR019775">
    <property type="entry name" value="WD40_repeat_CS"/>
</dbReference>
<feature type="repeat" description="WD" evidence="1">
    <location>
        <begin position="1"/>
        <end position="16"/>
    </location>
</feature>
<proteinExistence type="predicted"/>
<sequence length="93" mass="9636">MALSSCDGAIRIWDVEIDCPGGNSSSSGNSNYTEVGLRVLSPHLSEPLVTGFSQAVLNSSSSPFSETEAFIPSLISIPSFAKDSTNGVGAKLK</sequence>
<dbReference type="AlphaFoldDB" id="A0AAN9PJG2"/>
<evidence type="ECO:0000313" key="3">
    <source>
        <dbReference type="Proteomes" id="UP001359559"/>
    </source>
</evidence>
<evidence type="ECO:0000256" key="1">
    <source>
        <dbReference type="PROSITE-ProRule" id="PRU00221"/>
    </source>
</evidence>
<accession>A0AAN9PJG2</accession>
<keyword evidence="3" id="KW-1185">Reference proteome</keyword>
<protein>
    <submittedName>
        <fullName evidence="2">Uncharacterized protein</fullName>
    </submittedName>
</protein>
<organism evidence="2 3">
    <name type="scientific">Clitoria ternatea</name>
    <name type="common">Butterfly pea</name>
    <dbReference type="NCBI Taxonomy" id="43366"/>
    <lineage>
        <taxon>Eukaryota</taxon>
        <taxon>Viridiplantae</taxon>
        <taxon>Streptophyta</taxon>
        <taxon>Embryophyta</taxon>
        <taxon>Tracheophyta</taxon>
        <taxon>Spermatophyta</taxon>
        <taxon>Magnoliopsida</taxon>
        <taxon>eudicotyledons</taxon>
        <taxon>Gunneridae</taxon>
        <taxon>Pentapetalae</taxon>
        <taxon>rosids</taxon>
        <taxon>fabids</taxon>
        <taxon>Fabales</taxon>
        <taxon>Fabaceae</taxon>
        <taxon>Papilionoideae</taxon>
        <taxon>50 kb inversion clade</taxon>
        <taxon>NPAAA clade</taxon>
        <taxon>indigoferoid/millettioid clade</taxon>
        <taxon>Phaseoleae</taxon>
        <taxon>Clitoria</taxon>
    </lineage>
</organism>
<dbReference type="InterPro" id="IPR001680">
    <property type="entry name" value="WD40_rpt"/>
</dbReference>
<dbReference type="Proteomes" id="UP001359559">
    <property type="component" value="Unassembled WGS sequence"/>
</dbReference>
<dbReference type="PROSITE" id="PS50082">
    <property type="entry name" value="WD_REPEATS_2"/>
    <property type="match status" value="1"/>
</dbReference>
<comment type="caution">
    <text evidence="2">The sequence shown here is derived from an EMBL/GenBank/DDBJ whole genome shotgun (WGS) entry which is preliminary data.</text>
</comment>
<gene>
    <name evidence="2" type="ORF">RJT34_11346</name>
</gene>
<dbReference type="PROSITE" id="PS00678">
    <property type="entry name" value="WD_REPEATS_1"/>
    <property type="match status" value="1"/>
</dbReference>
<dbReference type="EMBL" id="JAYKXN010000003">
    <property type="protein sequence ID" value="KAK7300501.1"/>
    <property type="molecule type" value="Genomic_DNA"/>
</dbReference>
<keyword evidence="1" id="KW-0853">WD repeat</keyword>